<feature type="domain" description="SAM" evidence="5">
    <location>
        <begin position="162"/>
        <end position="226"/>
    </location>
</feature>
<protein>
    <recommendedName>
        <fullName evidence="5">SAM domain-containing protein</fullName>
    </recommendedName>
</protein>
<dbReference type="SUPFAM" id="SSF47769">
    <property type="entry name" value="SAM/Pointed domain"/>
    <property type="match status" value="1"/>
</dbReference>
<dbReference type="GO" id="GO:0045892">
    <property type="term" value="P:negative regulation of DNA-templated transcription"/>
    <property type="evidence" value="ECO:0007669"/>
    <property type="project" value="TreeGrafter"/>
</dbReference>
<dbReference type="Gene3D" id="2.30.30.140">
    <property type="match status" value="1"/>
</dbReference>
<dbReference type="EMBL" id="KV929594">
    <property type="protein sequence ID" value="PIO34986.1"/>
    <property type="molecule type" value="Genomic_DNA"/>
</dbReference>
<dbReference type="CDD" id="cd09582">
    <property type="entry name" value="SAM_Scm-like-3MBT3_4"/>
    <property type="match status" value="1"/>
</dbReference>
<keyword evidence="2" id="KW-0677">Repeat</keyword>
<gene>
    <name evidence="6" type="ORF">AB205_0036770</name>
</gene>
<dbReference type="PROSITE" id="PS51079">
    <property type="entry name" value="MBT"/>
    <property type="match status" value="1"/>
</dbReference>
<dbReference type="Gene3D" id="1.10.150.50">
    <property type="entry name" value="Transcription Factor, Ets-1"/>
    <property type="match status" value="1"/>
</dbReference>
<dbReference type="PANTHER" id="PTHR12247">
    <property type="entry name" value="POLYCOMB GROUP PROTEIN"/>
    <property type="match status" value="1"/>
</dbReference>
<dbReference type="SMART" id="SM00454">
    <property type="entry name" value="SAM"/>
    <property type="match status" value="1"/>
</dbReference>
<dbReference type="GO" id="GO:0005634">
    <property type="term" value="C:nucleus"/>
    <property type="evidence" value="ECO:0007669"/>
    <property type="project" value="UniProtKB-SubCell"/>
</dbReference>
<evidence type="ECO:0000256" key="2">
    <source>
        <dbReference type="ARBA" id="ARBA00022737"/>
    </source>
</evidence>
<dbReference type="InterPro" id="IPR001660">
    <property type="entry name" value="SAM"/>
</dbReference>
<dbReference type="SMART" id="SM00561">
    <property type="entry name" value="MBT"/>
    <property type="match status" value="1"/>
</dbReference>
<evidence type="ECO:0000256" key="4">
    <source>
        <dbReference type="PROSITE-ProRule" id="PRU00459"/>
    </source>
</evidence>
<keyword evidence="3" id="KW-0539">Nucleus</keyword>
<evidence type="ECO:0000313" key="6">
    <source>
        <dbReference type="EMBL" id="PIO34986.1"/>
    </source>
</evidence>
<dbReference type="PANTHER" id="PTHR12247:SF69">
    <property type="entry name" value="LETHAL(3)MALIGNANT BRAIN TUMOR-LIKE PROTEIN 1"/>
    <property type="match status" value="1"/>
</dbReference>
<proteinExistence type="predicted"/>
<organism evidence="6">
    <name type="scientific">Aquarana catesbeiana</name>
    <name type="common">American bullfrog</name>
    <name type="synonym">Rana catesbeiana</name>
    <dbReference type="NCBI Taxonomy" id="8400"/>
    <lineage>
        <taxon>Eukaryota</taxon>
        <taxon>Metazoa</taxon>
        <taxon>Chordata</taxon>
        <taxon>Craniata</taxon>
        <taxon>Vertebrata</taxon>
        <taxon>Euteleostomi</taxon>
        <taxon>Amphibia</taxon>
        <taxon>Batrachia</taxon>
        <taxon>Anura</taxon>
        <taxon>Neobatrachia</taxon>
        <taxon>Ranoidea</taxon>
        <taxon>Ranidae</taxon>
        <taxon>Aquarana</taxon>
    </lineage>
</organism>
<dbReference type="CDD" id="cd20137">
    <property type="entry name" value="MBT_L3MBTL1_rpt3"/>
    <property type="match status" value="1"/>
</dbReference>
<comment type="subcellular location">
    <subcellularLocation>
        <location evidence="1">Nucleus</location>
    </subcellularLocation>
</comment>
<sequence>MGVAITNLTLGHNDYPDPDTFTWEEYLAETGTTAVPARAFHTRPPHGFKVNMKLEAVDRRSPSLIRVASVVDVEECRIKVHFDGWGHMYDFWLDADHPDLHPVGWCHRTGHPLQTPLNTVHQSLFMSALSVHPDRALAHCWEQHCRLLPGVAGISASTVSKWSTEEVFNFVQTLTGCEDQARLFKDEMIDGQALLLLTQTDIVKILCIKLGPAVKIYNSILMFKNTEESTD</sequence>
<dbReference type="Pfam" id="PF02820">
    <property type="entry name" value="MBT"/>
    <property type="match status" value="1"/>
</dbReference>
<reference evidence="6" key="1">
    <citation type="submission" date="2017-08" db="EMBL/GenBank/DDBJ databases">
        <title>Assembly of the North American Bullfrog Genome.</title>
        <authorList>
            <person name="Warren R.L."/>
            <person name="Vandervalk B.P."/>
            <person name="Kucuk E."/>
            <person name="Birol I."/>
            <person name="Helbing C."/>
            <person name="Pandoh P."/>
            <person name="Behsaz B."/>
            <person name="Mohamadi H."/>
            <person name="Chu J."/>
            <person name="Jackman S."/>
            <person name="Hammond S.A."/>
            <person name="Veldhoen N."/>
            <person name="Kirk H."/>
            <person name="Zhao Y."/>
            <person name="Coope R."/>
            <person name="Pleasance S."/>
            <person name="Moore R."/>
            <person name="Holt R."/>
        </authorList>
    </citation>
    <scope>NUCLEOTIDE SEQUENCE</scope>
    <source>
        <strain evidence="6">Bruno</strain>
        <tissue evidence="6">Liver</tissue>
    </source>
</reference>
<dbReference type="GO" id="GO:0042393">
    <property type="term" value="F:histone binding"/>
    <property type="evidence" value="ECO:0007669"/>
    <property type="project" value="TreeGrafter"/>
</dbReference>
<dbReference type="InterPro" id="IPR047362">
    <property type="entry name" value="MBT_L3MBTL1_rpt3"/>
</dbReference>
<feature type="repeat" description="MBT" evidence="4">
    <location>
        <begin position="21"/>
        <end position="116"/>
    </location>
</feature>
<dbReference type="FunFam" id="1.10.150.50:FF:000035">
    <property type="entry name" value="lethal(3)malignant brain tumor-like protein 3 isoform X2"/>
    <property type="match status" value="1"/>
</dbReference>
<dbReference type="Pfam" id="PF00536">
    <property type="entry name" value="SAM_1"/>
    <property type="match status" value="1"/>
</dbReference>
<dbReference type="AlphaFoldDB" id="A0A2G9S4D9"/>
<name>A0A2G9S4D9_AQUCT</name>
<dbReference type="PROSITE" id="PS50105">
    <property type="entry name" value="SAM_DOMAIN"/>
    <property type="match status" value="1"/>
</dbReference>
<dbReference type="InterPro" id="IPR004092">
    <property type="entry name" value="Mbt"/>
</dbReference>
<accession>A0A2G9S4D9</accession>
<evidence type="ECO:0000256" key="3">
    <source>
        <dbReference type="ARBA" id="ARBA00023242"/>
    </source>
</evidence>
<dbReference type="GO" id="GO:0003682">
    <property type="term" value="F:chromatin binding"/>
    <property type="evidence" value="ECO:0007669"/>
    <property type="project" value="TreeGrafter"/>
</dbReference>
<dbReference type="OrthoDB" id="8188861at2759"/>
<dbReference type="InterPro" id="IPR050548">
    <property type="entry name" value="PcG_chromatin_remod_factors"/>
</dbReference>
<evidence type="ECO:0000256" key="1">
    <source>
        <dbReference type="ARBA" id="ARBA00004123"/>
    </source>
</evidence>
<evidence type="ECO:0000259" key="5">
    <source>
        <dbReference type="PROSITE" id="PS50105"/>
    </source>
</evidence>
<dbReference type="InterPro" id="IPR013761">
    <property type="entry name" value="SAM/pointed_sf"/>
</dbReference>
<dbReference type="SUPFAM" id="SSF63748">
    <property type="entry name" value="Tudor/PWWP/MBT"/>
    <property type="match status" value="1"/>
</dbReference>